<evidence type="ECO:0000256" key="1">
    <source>
        <dbReference type="SAM" id="MobiDB-lite"/>
    </source>
</evidence>
<sequence length="278" mass="31631">MDYDDSEEERSLPSNADPTDAVDVLKTELDNDEDTQDSTSAFRSEENRPVPSLTSPGRIRKRSNEEIYKKSQLPVFSTTPQKTPPKAVAFQYRAASEPQTSKSLFGQSFEKTGFSKLRNVMTASSPPPSTGLTIIDEGTSQVSMHDVGSAHKSFIDEIEAFEKELKDEFDTFERSLDSRDPSADLGKLDWDELEERFAREIDPIIKEEDKVRAELGARLQQFLLWMQVSGEQEGERAIKRLRTRTAFVQHSETKLDEKQEHYRKVVEAFEKAMQLLSA</sequence>
<reference evidence="2 3" key="1">
    <citation type="submission" date="2013-03" db="EMBL/GenBank/DDBJ databases">
        <title>The Genome Sequence of Phialophora europaea CBS 101466.</title>
        <authorList>
            <consortium name="The Broad Institute Genomics Platform"/>
            <person name="Cuomo C."/>
            <person name="de Hoog S."/>
            <person name="Gorbushina A."/>
            <person name="Walker B."/>
            <person name="Young S.K."/>
            <person name="Zeng Q."/>
            <person name="Gargeya S."/>
            <person name="Fitzgerald M."/>
            <person name="Haas B."/>
            <person name="Abouelleil A."/>
            <person name="Allen A.W."/>
            <person name="Alvarado L."/>
            <person name="Arachchi H.M."/>
            <person name="Berlin A.M."/>
            <person name="Chapman S.B."/>
            <person name="Gainer-Dewar J."/>
            <person name="Goldberg J."/>
            <person name="Griggs A."/>
            <person name="Gujja S."/>
            <person name="Hansen M."/>
            <person name="Howarth C."/>
            <person name="Imamovic A."/>
            <person name="Ireland A."/>
            <person name="Larimer J."/>
            <person name="McCowan C."/>
            <person name="Murphy C."/>
            <person name="Pearson M."/>
            <person name="Poon T.W."/>
            <person name="Priest M."/>
            <person name="Roberts A."/>
            <person name="Saif S."/>
            <person name="Shea T."/>
            <person name="Sisk P."/>
            <person name="Sykes S."/>
            <person name="Wortman J."/>
            <person name="Nusbaum C."/>
            <person name="Birren B."/>
        </authorList>
    </citation>
    <scope>NUCLEOTIDE SEQUENCE [LARGE SCALE GENOMIC DNA]</scope>
    <source>
        <strain evidence="2 3">CBS 101466</strain>
    </source>
</reference>
<dbReference type="OrthoDB" id="5335351at2759"/>
<dbReference type="EMBL" id="KB822724">
    <property type="protein sequence ID" value="ETN37100.1"/>
    <property type="molecule type" value="Genomic_DNA"/>
</dbReference>
<name>W2RLA2_CYPE1</name>
<gene>
    <name evidence="2" type="ORF">HMPREF1541_08090</name>
</gene>
<keyword evidence="3" id="KW-1185">Reference proteome</keyword>
<dbReference type="InParanoid" id="W2RLA2"/>
<dbReference type="STRING" id="1220924.W2RLA2"/>
<accession>W2RLA2</accession>
<proteinExistence type="predicted"/>
<dbReference type="eggNOG" id="ENOG502SCKF">
    <property type="taxonomic scope" value="Eukaryota"/>
</dbReference>
<dbReference type="RefSeq" id="XP_008720632.1">
    <property type="nucleotide sequence ID" value="XM_008722410.1"/>
</dbReference>
<evidence type="ECO:0000313" key="2">
    <source>
        <dbReference type="EMBL" id="ETN37100.1"/>
    </source>
</evidence>
<dbReference type="GeneID" id="19975429"/>
<protein>
    <submittedName>
        <fullName evidence="2">Uncharacterized protein</fullName>
    </submittedName>
</protein>
<evidence type="ECO:0000313" key="3">
    <source>
        <dbReference type="Proteomes" id="UP000030752"/>
    </source>
</evidence>
<dbReference type="HOGENOM" id="CLU_091408_0_0_1"/>
<dbReference type="AlphaFoldDB" id="W2RLA2"/>
<dbReference type="VEuPathDB" id="FungiDB:HMPREF1541_08090"/>
<dbReference type="Proteomes" id="UP000030752">
    <property type="component" value="Unassembled WGS sequence"/>
</dbReference>
<organism evidence="2 3">
    <name type="scientific">Cyphellophora europaea (strain CBS 101466)</name>
    <name type="common">Phialophora europaea</name>
    <dbReference type="NCBI Taxonomy" id="1220924"/>
    <lineage>
        <taxon>Eukaryota</taxon>
        <taxon>Fungi</taxon>
        <taxon>Dikarya</taxon>
        <taxon>Ascomycota</taxon>
        <taxon>Pezizomycotina</taxon>
        <taxon>Eurotiomycetes</taxon>
        <taxon>Chaetothyriomycetidae</taxon>
        <taxon>Chaetothyriales</taxon>
        <taxon>Cyphellophoraceae</taxon>
        <taxon>Cyphellophora</taxon>
    </lineage>
</organism>
<feature type="region of interest" description="Disordered" evidence="1">
    <location>
        <begin position="1"/>
        <end position="83"/>
    </location>
</feature>